<dbReference type="InterPro" id="IPR051783">
    <property type="entry name" value="NAD(P)-dependent_oxidoreduct"/>
</dbReference>
<dbReference type="Proteomes" id="UP000644693">
    <property type="component" value="Unassembled WGS sequence"/>
</dbReference>
<dbReference type="GO" id="GO:0004029">
    <property type="term" value="F:aldehyde dehydrogenase (NAD+) activity"/>
    <property type="evidence" value="ECO:0007669"/>
    <property type="project" value="TreeGrafter"/>
</dbReference>
<proteinExistence type="predicted"/>
<accession>A0A918XJW4</accession>
<dbReference type="AlphaFoldDB" id="A0A918XJW4"/>
<dbReference type="InterPro" id="IPR001509">
    <property type="entry name" value="Epimerase_deHydtase"/>
</dbReference>
<evidence type="ECO:0000313" key="2">
    <source>
        <dbReference type="EMBL" id="GHD35610.1"/>
    </source>
</evidence>
<dbReference type="GO" id="GO:0005737">
    <property type="term" value="C:cytoplasm"/>
    <property type="evidence" value="ECO:0007669"/>
    <property type="project" value="TreeGrafter"/>
</dbReference>
<reference evidence="2" key="1">
    <citation type="journal article" date="2014" name="Int. J. Syst. Evol. Microbiol.">
        <title>Complete genome sequence of Corynebacterium casei LMG S-19264T (=DSM 44701T), isolated from a smear-ripened cheese.</title>
        <authorList>
            <consortium name="US DOE Joint Genome Institute (JGI-PGF)"/>
            <person name="Walter F."/>
            <person name="Albersmeier A."/>
            <person name="Kalinowski J."/>
            <person name="Ruckert C."/>
        </authorList>
    </citation>
    <scope>NUCLEOTIDE SEQUENCE</scope>
    <source>
        <strain evidence="2">KCTC 23430</strain>
    </source>
</reference>
<dbReference type="PANTHER" id="PTHR48079">
    <property type="entry name" value="PROTEIN YEEZ"/>
    <property type="match status" value="1"/>
</dbReference>
<sequence>MTVQTALVIGASGFLGSHVVRALVGQGRNVRIMVRSSSDTRATDDLPIDRVVGDISDVDALRRAMNGCSTVYYCVVDTRAWLRDPAPLYHTNVTCLQTVLDMALETAIERFVFTSTFATIGRNASGVSSESDGFDWWDEAPDYVRCRVQAEELLFRYQREKGLPAVACCVGNTYGSNDLQPTPHGQMIKDVATGAMSAVWDGGGPCVGIEDAATAMLLAADRGRVGERYIVAERWLDYDEMFAIAAARANREPPKRRIPLPIIYAMAWCADRVSSLTGKDNRFSVASLKCSRLLPNVDASKARKELGWQPRPVAEAIEDAVDYYLTHPR</sequence>
<comment type="caution">
    <text evidence="2">The sequence shown here is derived from an EMBL/GenBank/DDBJ whole genome shotgun (WGS) entry which is preliminary data.</text>
</comment>
<dbReference type="SUPFAM" id="SSF51735">
    <property type="entry name" value="NAD(P)-binding Rossmann-fold domains"/>
    <property type="match status" value="1"/>
</dbReference>
<dbReference type="RefSeq" id="WP_189477918.1">
    <property type="nucleotide sequence ID" value="NZ_BMYM01000002.1"/>
</dbReference>
<reference evidence="2" key="2">
    <citation type="submission" date="2020-09" db="EMBL/GenBank/DDBJ databases">
        <authorList>
            <person name="Sun Q."/>
            <person name="Kim S."/>
        </authorList>
    </citation>
    <scope>NUCLEOTIDE SEQUENCE</scope>
    <source>
        <strain evidence="2">KCTC 23430</strain>
    </source>
</reference>
<name>A0A918XJW4_9GAMM</name>
<keyword evidence="3" id="KW-1185">Reference proteome</keyword>
<protein>
    <submittedName>
        <fullName evidence="2">NAD-dependent dehydratase</fullName>
    </submittedName>
</protein>
<dbReference type="EMBL" id="BMYM01000002">
    <property type="protein sequence ID" value="GHD35610.1"/>
    <property type="molecule type" value="Genomic_DNA"/>
</dbReference>
<dbReference type="InterPro" id="IPR036291">
    <property type="entry name" value="NAD(P)-bd_dom_sf"/>
</dbReference>
<dbReference type="Pfam" id="PF01370">
    <property type="entry name" value="Epimerase"/>
    <property type="match status" value="1"/>
</dbReference>
<gene>
    <name evidence="2" type="ORF">GCM10007053_22780</name>
</gene>
<evidence type="ECO:0000259" key="1">
    <source>
        <dbReference type="Pfam" id="PF01370"/>
    </source>
</evidence>
<evidence type="ECO:0000313" key="3">
    <source>
        <dbReference type="Proteomes" id="UP000644693"/>
    </source>
</evidence>
<dbReference type="Gene3D" id="3.40.50.720">
    <property type="entry name" value="NAD(P)-binding Rossmann-like Domain"/>
    <property type="match status" value="1"/>
</dbReference>
<organism evidence="2 3">
    <name type="scientific">Parahalioglobus pacificus</name>
    <dbReference type="NCBI Taxonomy" id="930806"/>
    <lineage>
        <taxon>Bacteria</taxon>
        <taxon>Pseudomonadati</taxon>
        <taxon>Pseudomonadota</taxon>
        <taxon>Gammaproteobacteria</taxon>
        <taxon>Cellvibrionales</taxon>
        <taxon>Halieaceae</taxon>
        <taxon>Parahalioglobus</taxon>
    </lineage>
</organism>
<dbReference type="PANTHER" id="PTHR48079:SF6">
    <property type="entry name" value="NAD(P)-BINDING DOMAIN-CONTAINING PROTEIN-RELATED"/>
    <property type="match status" value="1"/>
</dbReference>
<feature type="domain" description="NAD-dependent epimerase/dehydratase" evidence="1">
    <location>
        <begin position="6"/>
        <end position="231"/>
    </location>
</feature>